<dbReference type="SMART" id="SM01118">
    <property type="entry name" value="CYTH"/>
    <property type="match status" value="1"/>
</dbReference>
<sequence length="156" mass="17975">MPVETERKYLVASMDWRAEVTRSSRLRQGYLSTDLDRIVRVRLVDDETAFLTIKGRRRGDSRPEFEYQIPAEDAVQMLDHLCQRPLIEKERYFLDRSPGVWTVDVFSGDNDGLLLAEVEFDTGATPPTPPGWAGTDVTEDDRYTNSSLQESPFRSW</sequence>
<dbReference type="SUPFAM" id="SSF55154">
    <property type="entry name" value="CYTH-like phosphatases"/>
    <property type="match status" value="1"/>
</dbReference>
<dbReference type="InterPro" id="IPR023577">
    <property type="entry name" value="CYTH_domain"/>
</dbReference>
<feature type="region of interest" description="Disordered" evidence="1">
    <location>
        <begin position="121"/>
        <end position="156"/>
    </location>
</feature>
<evidence type="ECO:0000259" key="2">
    <source>
        <dbReference type="PROSITE" id="PS51707"/>
    </source>
</evidence>
<feature type="compositionally biased region" description="Polar residues" evidence="1">
    <location>
        <begin position="144"/>
        <end position="156"/>
    </location>
</feature>
<name>A0ABQ4I210_9ACTN</name>
<dbReference type="Gene3D" id="2.40.320.10">
    <property type="entry name" value="Hypothetical Protein Pfu-838710-001"/>
    <property type="match status" value="1"/>
</dbReference>
<organism evidence="3 4">
    <name type="scientific">Micromonospora andamanensis</name>
    <dbReference type="NCBI Taxonomy" id="1287068"/>
    <lineage>
        <taxon>Bacteria</taxon>
        <taxon>Bacillati</taxon>
        <taxon>Actinomycetota</taxon>
        <taxon>Actinomycetes</taxon>
        <taxon>Micromonosporales</taxon>
        <taxon>Micromonosporaceae</taxon>
        <taxon>Micromonospora</taxon>
    </lineage>
</organism>
<reference evidence="3 4" key="1">
    <citation type="submission" date="2021-01" db="EMBL/GenBank/DDBJ databases">
        <title>Whole genome shotgun sequence of Verrucosispora andamanensis NBRC 109075.</title>
        <authorList>
            <person name="Komaki H."/>
            <person name="Tamura T."/>
        </authorList>
    </citation>
    <scope>NUCLEOTIDE SEQUENCE [LARGE SCALE GENOMIC DNA]</scope>
    <source>
        <strain evidence="3 4">NBRC 109075</strain>
    </source>
</reference>
<dbReference type="EMBL" id="BOOZ01000040">
    <property type="protein sequence ID" value="GIJ11934.1"/>
    <property type="molecule type" value="Genomic_DNA"/>
</dbReference>
<dbReference type="Proteomes" id="UP000647017">
    <property type="component" value="Unassembled WGS sequence"/>
</dbReference>
<evidence type="ECO:0000256" key="1">
    <source>
        <dbReference type="SAM" id="MobiDB-lite"/>
    </source>
</evidence>
<gene>
    <name evidence="3" type="ORF">Van01_51480</name>
</gene>
<evidence type="ECO:0000313" key="4">
    <source>
        <dbReference type="Proteomes" id="UP000647017"/>
    </source>
</evidence>
<dbReference type="CDD" id="cd07891">
    <property type="entry name" value="CYTH-like_CthTTM-like_1"/>
    <property type="match status" value="1"/>
</dbReference>
<keyword evidence="4" id="KW-1185">Reference proteome</keyword>
<dbReference type="InterPro" id="IPR012042">
    <property type="entry name" value="NeuTTM/CthTTM-like"/>
</dbReference>
<dbReference type="RefSeq" id="WP_204012769.1">
    <property type="nucleotide sequence ID" value="NZ_BOOZ01000040.1"/>
</dbReference>
<dbReference type="PROSITE" id="PS51707">
    <property type="entry name" value="CYTH"/>
    <property type="match status" value="1"/>
</dbReference>
<proteinExistence type="predicted"/>
<protein>
    <submittedName>
        <fullName evidence="3">CYTH domain-containing protein</fullName>
    </submittedName>
</protein>
<dbReference type="PANTHER" id="PTHR40114">
    <property type="entry name" value="SLR0698 PROTEIN"/>
    <property type="match status" value="1"/>
</dbReference>
<comment type="caution">
    <text evidence="3">The sequence shown here is derived from an EMBL/GenBank/DDBJ whole genome shotgun (WGS) entry which is preliminary data.</text>
</comment>
<dbReference type="PANTHER" id="PTHR40114:SF1">
    <property type="entry name" value="SLR0698 PROTEIN"/>
    <property type="match status" value="1"/>
</dbReference>
<accession>A0ABQ4I210</accession>
<dbReference type="InterPro" id="IPR033469">
    <property type="entry name" value="CYTH-like_dom_sf"/>
</dbReference>
<dbReference type="Pfam" id="PF01928">
    <property type="entry name" value="CYTH"/>
    <property type="match status" value="1"/>
</dbReference>
<feature type="domain" description="CYTH" evidence="2">
    <location>
        <begin position="2"/>
        <end position="156"/>
    </location>
</feature>
<dbReference type="PIRSF" id="PIRSF016487">
    <property type="entry name" value="CYTH_UCP016487"/>
    <property type="match status" value="1"/>
</dbReference>
<evidence type="ECO:0000313" key="3">
    <source>
        <dbReference type="EMBL" id="GIJ11934.1"/>
    </source>
</evidence>